<organism evidence="28 29">
    <name type="scientific">Dissostichus mawsoni</name>
    <name type="common">Antarctic cod</name>
    <dbReference type="NCBI Taxonomy" id="36200"/>
    <lineage>
        <taxon>Eukaryota</taxon>
        <taxon>Metazoa</taxon>
        <taxon>Chordata</taxon>
        <taxon>Craniata</taxon>
        <taxon>Vertebrata</taxon>
        <taxon>Euteleostomi</taxon>
        <taxon>Actinopterygii</taxon>
        <taxon>Neopterygii</taxon>
        <taxon>Teleostei</taxon>
        <taxon>Neoteleostei</taxon>
        <taxon>Acanthomorphata</taxon>
        <taxon>Eupercaria</taxon>
        <taxon>Perciformes</taxon>
        <taxon>Notothenioidei</taxon>
        <taxon>Nototheniidae</taxon>
        <taxon>Dissostichus</taxon>
    </lineage>
</organism>
<evidence type="ECO:0000256" key="7">
    <source>
        <dbReference type="ARBA" id="ARBA00022723"/>
    </source>
</evidence>
<evidence type="ECO:0000256" key="4">
    <source>
        <dbReference type="ARBA" id="ARBA00022553"/>
    </source>
</evidence>
<dbReference type="GO" id="GO:0048468">
    <property type="term" value="P:cell development"/>
    <property type="evidence" value="ECO:0007669"/>
    <property type="project" value="UniProtKB-ARBA"/>
</dbReference>
<dbReference type="InterPro" id="IPR050198">
    <property type="entry name" value="Non-receptor_tyrosine_kinases"/>
</dbReference>
<dbReference type="Gene3D" id="3.30.505.10">
    <property type="entry name" value="SH2 domain"/>
    <property type="match status" value="1"/>
</dbReference>
<evidence type="ECO:0000259" key="24">
    <source>
        <dbReference type="PROSITE" id="PS50001"/>
    </source>
</evidence>
<evidence type="ECO:0000256" key="21">
    <source>
        <dbReference type="PROSITE-ProRule" id="PRU10141"/>
    </source>
</evidence>
<feature type="domain" description="SH3" evidence="25">
    <location>
        <begin position="194"/>
        <end position="257"/>
    </location>
</feature>
<keyword evidence="13 18" id="KW-0727">SH2 domain</keyword>
<evidence type="ECO:0000256" key="1">
    <source>
        <dbReference type="ARBA" id="ARBA00001947"/>
    </source>
</evidence>
<feature type="compositionally biased region" description="Acidic residues" evidence="23">
    <location>
        <begin position="182"/>
        <end position="196"/>
    </location>
</feature>
<dbReference type="Pfam" id="PF00169">
    <property type="entry name" value="PH"/>
    <property type="match status" value="1"/>
</dbReference>
<protein>
    <recommendedName>
        <fullName evidence="22">Tyrosine-protein kinase</fullName>
        <ecNumber evidence="22">2.7.10.2</ecNumber>
    </recommendedName>
</protein>
<dbReference type="PRINTS" id="PR00109">
    <property type="entry name" value="TYRKINASE"/>
</dbReference>
<evidence type="ECO:0000259" key="26">
    <source>
        <dbReference type="PROSITE" id="PS50003"/>
    </source>
</evidence>
<dbReference type="PROSITE" id="PS50001">
    <property type="entry name" value="SH2"/>
    <property type="match status" value="1"/>
</dbReference>
<evidence type="ECO:0000256" key="17">
    <source>
        <dbReference type="ARBA" id="ARBA00051245"/>
    </source>
</evidence>
<keyword evidence="9 20" id="KW-0863">Zinc-finger</keyword>
<keyword evidence="14" id="KW-0472">Membrane</keyword>
<evidence type="ECO:0000256" key="10">
    <source>
        <dbReference type="ARBA" id="ARBA00022777"/>
    </source>
</evidence>
<dbReference type="PROSITE" id="PS51113">
    <property type="entry name" value="ZF_BTK"/>
    <property type="match status" value="1"/>
</dbReference>
<evidence type="ECO:0000256" key="11">
    <source>
        <dbReference type="ARBA" id="ARBA00022833"/>
    </source>
</evidence>
<comment type="caution">
    <text evidence="28">The sequence shown here is derived from an EMBL/GenBank/DDBJ whole genome shotgun (WGS) entry which is preliminary data.</text>
</comment>
<dbReference type="PRINTS" id="PR00452">
    <property type="entry name" value="SH3DOMAIN"/>
</dbReference>
<keyword evidence="8 21" id="KW-0547">Nucleotide-binding</keyword>
<dbReference type="CDD" id="cd01238">
    <property type="entry name" value="PH_Btk"/>
    <property type="match status" value="1"/>
</dbReference>
<dbReference type="GO" id="GO:0005524">
    <property type="term" value="F:ATP binding"/>
    <property type="evidence" value="ECO:0007669"/>
    <property type="project" value="UniProtKB-UniRule"/>
</dbReference>
<evidence type="ECO:0000256" key="20">
    <source>
        <dbReference type="PROSITE-ProRule" id="PRU00432"/>
    </source>
</evidence>
<dbReference type="GO" id="GO:0030182">
    <property type="term" value="P:neuron differentiation"/>
    <property type="evidence" value="ECO:0007669"/>
    <property type="project" value="UniProtKB-ARBA"/>
</dbReference>
<dbReference type="Gene3D" id="1.10.510.10">
    <property type="entry name" value="Transferase(Phosphotransferase) domain 1"/>
    <property type="match status" value="1"/>
</dbReference>
<dbReference type="EMBL" id="JAAKFY010000023">
    <property type="protein sequence ID" value="KAF3837539.1"/>
    <property type="molecule type" value="Genomic_DNA"/>
</dbReference>
<dbReference type="Proteomes" id="UP000518266">
    <property type="component" value="Unassembled WGS sequence"/>
</dbReference>
<comment type="catalytic activity">
    <reaction evidence="17 22">
        <text>L-tyrosyl-[protein] + ATP = O-phospho-L-tyrosyl-[protein] + ADP + H(+)</text>
        <dbReference type="Rhea" id="RHEA:10596"/>
        <dbReference type="Rhea" id="RHEA-COMP:10136"/>
        <dbReference type="Rhea" id="RHEA-COMP:20101"/>
        <dbReference type="ChEBI" id="CHEBI:15378"/>
        <dbReference type="ChEBI" id="CHEBI:30616"/>
        <dbReference type="ChEBI" id="CHEBI:46858"/>
        <dbReference type="ChEBI" id="CHEBI:61978"/>
        <dbReference type="ChEBI" id="CHEBI:456216"/>
        <dbReference type="EC" id="2.7.10.2"/>
    </reaction>
</comment>
<dbReference type="InterPro" id="IPR000980">
    <property type="entry name" value="SH2"/>
</dbReference>
<evidence type="ECO:0000259" key="27">
    <source>
        <dbReference type="PROSITE" id="PS50011"/>
    </source>
</evidence>
<dbReference type="AlphaFoldDB" id="A0A7J5XLW4"/>
<dbReference type="SUPFAM" id="SSF55550">
    <property type="entry name" value="SH2 domain"/>
    <property type="match status" value="1"/>
</dbReference>
<comment type="similarity">
    <text evidence="22">Belongs to the protein kinase superfamily. Tyr protein kinase family.</text>
</comment>
<evidence type="ECO:0000256" key="18">
    <source>
        <dbReference type="PROSITE-ProRule" id="PRU00191"/>
    </source>
</evidence>
<dbReference type="SMART" id="SM00107">
    <property type="entry name" value="BTK"/>
    <property type="match status" value="1"/>
</dbReference>
<dbReference type="PRINTS" id="PR00401">
    <property type="entry name" value="SH2DOMAIN"/>
</dbReference>
<keyword evidence="5 22" id="KW-0808">Transferase</keyword>
<comment type="cofactor">
    <cofactor evidence="1">
        <name>Zn(2+)</name>
        <dbReference type="ChEBI" id="CHEBI:29105"/>
    </cofactor>
</comment>
<proteinExistence type="inferred from homology"/>
<dbReference type="PROSITE" id="PS50011">
    <property type="entry name" value="PROTEIN_KINASE_DOM"/>
    <property type="match status" value="1"/>
</dbReference>
<evidence type="ECO:0000256" key="19">
    <source>
        <dbReference type="PROSITE-ProRule" id="PRU00192"/>
    </source>
</evidence>
<dbReference type="SUPFAM" id="SSF56112">
    <property type="entry name" value="Protein kinase-like (PK-like)"/>
    <property type="match status" value="1"/>
</dbReference>
<dbReference type="PROSITE" id="PS00109">
    <property type="entry name" value="PROTEIN_KINASE_TYR"/>
    <property type="match status" value="1"/>
</dbReference>
<keyword evidence="4" id="KW-0597">Phosphoprotein</keyword>
<dbReference type="SUPFAM" id="SSF50729">
    <property type="entry name" value="PH domain-like"/>
    <property type="match status" value="1"/>
</dbReference>
<evidence type="ECO:0000259" key="25">
    <source>
        <dbReference type="PROSITE" id="PS50002"/>
    </source>
</evidence>
<dbReference type="GO" id="GO:0050793">
    <property type="term" value="P:regulation of developmental process"/>
    <property type="evidence" value="ECO:0007669"/>
    <property type="project" value="UniProtKB-ARBA"/>
</dbReference>
<feature type="domain" description="PH" evidence="26">
    <location>
        <begin position="24"/>
        <end position="131"/>
    </location>
</feature>
<evidence type="ECO:0000256" key="16">
    <source>
        <dbReference type="ARBA" id="ARBA00023288"/>
    </source>
</evidence>
<dbReference type="PROSITE" id="PS50002">
    <property type="entry name" value="SH3"/>
    <property type="match status" value="1"/>
</dbReference>
<dbReference type="Pfam" id="PF00018">
    <property type="entry name" value="SH3_1"/>
    <property type="match status" value="1"/>
</dbReference>
<dbReference type="InterPro" id="IPR036028">
    <property type="entry name" value="SH3-like_dom_sf"/>
</dbReference>
<dbReference type="GO" id="GO:0012505">
    <property type="term" value="C:endomembrane system"/>
    <property type="evidence" value="ECO:0007669"/>
    <property type="project" value="UniProtKB-SubCell"/>
</dbReference>
<dbReference type="InterPro" id="IPR008266">
    <property type="entry name" value="Tyr_kinase_AS"/>
</dbReference>
<dbReference type="InterPro" id="IPR001452">
    <property type="entry name" value="SH3_domain"/>
</dbReference>
<dbReference type="InterPro" id="IPR017441">
    <property type="entry name" value="Protein_kinase_ATP_BS"/>
</dbReference>
<evidence type="ECO:0000256" key="12">
    <source>
        <dbReference type="ARBA" id="ARBA00022840"/>
    </source>
</evidence>
<feature type="compositionally biased region" description="Basic and acidic residues" evidence="23">
    <location>
        <begin position="164"/>
        <end position="173"/>
    </location>
</feature>
<dbReference type="SMART" id="SM00233">
    <property type="entry name" value="PH"/>
    <property type="match status" value="1"/>
</dbReference>
<evidence type="ECO:0000256" key="15">
    <source>
        <dbReference type="ARBA" id="ARBA00023137"/>
    </source>
</evidence>
<evidence type="ECO:0000256" key="6">
    <source>
        <dbReference type="ARBA" id="ARBA00022707"/>
    </source>
</evidence>
<evidence type="ECO:0000256" key="5">
    <source>
        <dbReference type="ARBA" id="ARBA00022679"/>
    </source>
</evidence>
<gene>
    <name evidence="28" type="ORF">F7725_005003</name>
</gene>
<evidence type="ECO:0000256" key="23">
    <source>
        <dbReference type="SAM" id="MobiDB-lite"/>
    </source>
</evidence>
<dbReference type="Pfam" id="PF00017">
    <property type="entry name" value="SH2"/>
    <property type="match status" value="1"/>
</dbReference>
<dbReference type="Gene3D" id="2.30.29.30">
    <property type="entry name" value="Pleckstrin-homology domain (PH domain)/Phosphotyrosine-binding domain (PTB)"/>
    <property type="match status" value="1"/>
</dbReference>
<dbReference type="SMART" id="SM00219">
    <property type="entry name" value="TyrKc"/>
    <property type="match status" value="1"/>
</dbReference>
<dbReference type="OrthoDB" id="4062651at2759"/>
<feature type="binding site" evidence="21">
    <location>
        <position position="596"/>
    </location>
    <ligand>
        <name>ATP</name>
        <dbReference type="ChEBI" id="CHEBI:30616"/>
    </ligand>
</feature>
<dbReference type="Pfam" id="PF07714">
    <property type="entry name" value="PK_Tyr_Ser-Thr"/>
    <property type="match status" value="1"/>
</dbReference>
<dbReference type="Gene3D" id="3.30.200.20">
    <property type="entry name" value="Phosphorylase Kinase, domain 1"/>
    <property type="match status" value="1"/>
</dbReference>
<evidence type="ECO:0000313" key="28">
    <source>
        <dbReference type="EMBL" id="KAF3837539.1"/>
    </source>
</evidence>
<dbReference type="PROSITE" id="PS00107">
    <property type="entry name" value="PROTEIN_KINASE_ATP"/>
    <property type="match status" value="1"/>
</dbReference>
<feature type="region of interest" description="Disordered" evidence="23">
    <location>
        <begin position="156"/>
        <end position="196"/>
    </location>
</feature>
<keyword evidence="12 21" id="KW-0067">ATP-binding</keyword>
<evidence type="ECO:0000256" key="2">
    <source>
        <dbReference type="ARBA" id="ARBA00004308"/>
    </source>
</evidence>
<dbReference type="InterPro" id="IPR036860">
    <property type="entry name" value="SH2_dom_sf"/>
</dbReference>
<keyword evidence="7" id="KW-0479">Metal-binding</keyword>
<dbReference type="EC" id="2.7.10.2" evidence="22"/>
<evidence type="ECO:0000256" key="22">
    <source>
        <dbReference type="RuleBase" id="RU362096"/>
    </source>
</evidence>
<evidence type="ECO:0000256" key="3">
    <source>
        <dbReference type="ARBA" id="ARBA00022443"/>
    </source>
</evidence>
<keyword evidence="16" id="KW-0449">Lipoprotein</keyword>
<feature type="domain" description="SH2" evidence="24">
    <location>
        <begin position="444"/>
        <end position="543"/>
    </location>
</feature>
<keyword evidence="15 22" id="KW-0829">Tyrosine-protein kinase</keyword>
<keyword evidence="6" id="KW-0519">Myristate</keyword>
<dbReference type="GO" id="GO:0005829">
    <property type="term" value="C:cytosol"/>
    <property type="evidence" value="ECO:0007669"/>
    <property type="project" value="UniProtKB-ARBA"/>
</dbReference>
<dbReference type="SUPFAM" id="SSF50044">
    <property type="entry name" value="SH3-domain"/>
    <property type="match status" value="1"/>
</dbReference>
<evidence type="ECO:0000313" key="29">
    <source>
        <dbReference type="Proteomes" id="UP000518266"/>
    </source>
</evidence>
<comment type="subcellular location">
    <subcellularLocation>
        <location evidence="2">Endomembrane system</location>
    </subcellularLocation>
</comment>
<dbReference type="PROSITE" id="PS50003">
    <property type="entry name" value="PH_DOMAIN"/>
    <property type="match status" value="1"/>
</dbReference>
<evidence type="ECO:0000256" key="13">
    <source>
        <dbReference type="ARBA" id="ARBA00022999"/>
    </source>
</evidence>
<evidence type="ECO:0000256" key="8">
    <source>
        <dbReference type="ARBA" id="ARBA00022741"/>
    </source>
</evidence>
<keyword evidence="10 22" id="KW-0418">Kinase</keyword>
<dbReference type="InterPro" id="IPR020635">
    <property type="entry name" value="Tyr_kinase_cat_dom"/>
</dbReference>
<dbReference type="SMART" id="SM00252">
    <property type="entry name" value="SH2"/>
    <property type="match status" value="1"/>
</dbReference>
<keyword evidence="3 19" id="KW-0728">SH3 domain</keyword>
<reference evidence="28 29" key="1">
    <citation type="submission" date="2020-03" db="EMBL/GenBank/DDBJ databases">
        <title>Dissostichus mawsoni Genome sequencing and assembly.</title>
        <authorList>
            <person name="Park H."/>
        </authorList>
    </citation>
    <scope>NUCLEOTIDE SEQUENCE [LARGE SCALE GENOMIC DNA]</scope>
    <source>
        <strain evidence="28">DM0001</strain>
        <tissue evidence="28">Muscle</tissue>
    </source>
</reference>
<evidence type="ECO:0000256" key="9">
    <source>
        <dbReference type="ARBA" id="ARBA00022771"/>
    </source>
</evidence>
<name>A0A7J5XLW4_DISMA</name>
<keyword evidence="29" id="KW-1185">Reference proteome</keyword>
<sequence>MGPPPSDELHQWAEGRGGARMSAELLLEETLIKRSQQKKRTSPLNYKERLFVLTRSKLTYYDGRAEKKFRRGSIELSRIRCAEIVKNGGGIIPCQNKYPFQVVYDANTLYVFAPSNDSRSLWVQSLKEGRAWLCCRQVEKLAPGCEEYNLFGDISRKPLPPIPGEERNNERRRPPPPPLPMNDEDDQDEDEDEEEEAVVVALYDFPGMEPHDLSLEKGGEYVVLQKCDVNWFRARNKYGLSDVQGQIVPQCGACLMSRGRSFHRADRSTVWSLSDVQGQIVPQCGACLMCRGRSFHMWGLSDEQGQIVPQCGSLSDVQGQIVPQCGSLSDVQGQIVPQCGSLSDVQGQIVPQCGSLSDVQGQIVPQCGSLSDVQGQIVPQCGACLMCRGRSFHSVGPGQIVPQCGSLSDVQGQIVPQCGSLEEGYIPSNYVTERKSGNLVQFVWYSKQVNRNKAEELLRKEDKEGAFIVRDSSTSGAYTVSLYAKTAAGDGGAVIKHYHIKETQGLPLQFYLAEKHLFCSIPDLIEYHKHNAAGLVARLRYPVGKQDKAAPSTAGFSYEKWEIDPSELTFMKEVGSGQFGLVRLGKWRHQHRVAIKAIREGAIVHGVGCLLNFLRQRRGSFSLESLLSISLDVCEGMEHLEANGFIHRDLASRNCLVNDSLVVKVSDFGMARYVLDDQYTSSSGTKFPVKWSPPEVFNFCKYSSKSDVWSFAVLMWEVFTEGRMPFEQSQNHEVVTLVTKGHRLYRPKMATPTIYDIMQLCWHETGGASIFRSALPDDLRRSGG</sequence>
<accession>A0A7J5XLW4</accession>
<dbReference type="InterPro" id="IPR000719">
    <property type="entry name" value="Prot_kinase_dom"/>
</dbReference>
<dbReference type="InterPro" id="IPR011009">
    <property type="entry name" value="Kinase-like_dom_sf"/>
</dbReference>
<dbReference type="GO" id="GO:0035556">
    <property type="term" value="P:intracellular signal transduction"/>
    <property type="evidence" value="ECO:0007669"/>
    <property type="project" value="InterPro"/>
</dbReference>
<dbReference type="InterPro" id="IPR001245">
    <property type="entry name" value="Ser-Thr/Tyr_kinase_cat_dom"/>
</dbReference>
<evidence type="ECO:0000256" key="14">
    <source>
        <dbReference type="ARBA" id="ARBA00023136"/>
    </source>
</evidence>
<dbReference type="GO" id="GO:0004715">
    <property type="term" value="F:non-membrane spanning protein tyrosine kinase activity"/>
    <property type="evidence" value="ECO:0007669"/>
    <property type="project" value="UniProtKB-EC"/>
</dbReference>
<feature type="domain" description="Protein kinase" evidence="27">
    <location>
        <begin position="480"/>
        <end position="784"/>
    </location>
</feature>
<dbReference type="Gene3D" id="2.30.30.40">
    <property type="entry name" value="SH3 Domains"/>
    <property type="match status" value="1"/>
</dbReference>
<dbReference type="InterPro" id="IPR011993">
    <property type="entry name" value="PH-like_dom_sf"/>
</dbReference>
<dbReference type="InterPro" id="IPR001849">
    <property type="entry name" value="PH_domain"/>
</dbReference>
<dbReference type="InterPro" id="IPR001562">
    <property type="entry name" value="Znf_Btk_motif"/>
</dbReference>
<keyword evidence="11" id="KW-0862">Zinc</keyword>
<dbReference type="PANTHER" id="PTHR24418">
    <property type="entry name" value="TYROSINE-PROTEIN KINASE"/>
    <property type="match status" value="1"/>
</dbReference>
<dbReference type="GO" id="GO:0008270">
    <property type="term" value="F:zinc ion binding"/>
    <property type="evidence" value="ECO:0007669"/>
    <property type="project" value="UniProtKB-KW"/>
</dbReference>
<dbReference type="FunFam" id="1.10.510.10:FF:001512">
    <property type="entry name" value="Receptor tyrosine-protein kinase erbB-2"/>
    <property type="match status" value="1"/>
</dbReference>
<dbReference type="Pfam" id="PF00779">
    <property type="entry name" value="BTK"/>
    <property type="match status" value="1"/>
</dbReference>